<sequence length="179" mass="19680">MQKFAPNAMVELFTAVDLIEKGAVSSGRARSGLAILRRLRDKAIGVYTQFSGHDLTPPPSDDPETEEELKIFAGYTRVVANKVLQRGPPRLNTPPQTELPAQSELDVQRGFDASIIQYFDSVAPFTDVVPLPEPQDSLPFDDAGLFFTSPNSAADVFASDFQHAQDVAQEIQWAQFLQA</sequence>
<evidence type="ECO:0000313" key="2">
    <source>
        <dbReference type="Proteomes" id="UP000623467"/>
    </source>
</evidence>
<protein>
    <submittedName>
        <fullName evidence="1">Zn(2)-C6 fungal-type domain-containing protein</fullName>
    </submittedName>
</protein>
<dbReference type="OrthoDB" id="10482716at2759"/>
<evidence type="ECO:0000313" key="1">
    <source>
        <dbReference type="EMBL" id="KAF7376609.1"/>
    </source>
</evidence>
<reference evidence="1" key="1">
    <citation type="submission" date="2020-05" db="EMBL/GenBank/DDBJ databases">
        <title>Mycena genomes resolve the evolution of fungal bioluminescence.</title>
        <authorList>
            <person name="Tsai I.J."/>
        </authorList>
    </citation>
    <scope>NUCLEOTIDE SEQUENCE</scope>
    <source>
        <strain evidence="1">160909Yilan</strain>
    </source>
</reference>
<dbReference type="AlphaFoldDB" id="A0A8H6ZFV8"/>
<proteinExistence type="predicted"/>
<gene>
    <name evidence="1" type="ORF">MSAN_00077600</name>
</gene>
<name>A0A8H6ZFV8_9AGAR</name>
<organism evidence="1 2">
    <name type="scientific">Mycena sanguinolenta</name>
    <dbReference type="NCBI Taxonomy" id="230812"/>
    <lineage>
        <taxon>Eukaryota</taxon>
        <taxon>Fungi</taxon>
        <taxon>Dikarya</taxon>
        <taxon>Basidiomycota</taxon>
        <taxon>Agaricomycotina</taxon>
        <taxon>Agaricomycetes</taxon>
        <taxon>Agaricomycetidae</taxon>
        <taxon>Agaricales</taxon>
        <taxon>Marasmiineae</taxon>
        <taxon>Mycenaceae</taxon>
        <taxon>Mycena</taxon>
    </lineage>
</organism>
<dbReference type="Proteomes" id="UP000623467">
    <property type="component" value="Unassembled WGS sequence"/>
</dbReference>
<comment type="caution">
    <text evidence="1">The sequence shown here is derived from an EMBL/GenBank/DDBJ whole genome shotgun (WGS) entry which is preliminary data.</text>
</comment>
<dbReference type="EMBL" id="JACAZH010000001">
    <property type="protein sequence ID" value="KAF7376609.1"/>
    <property type="molecule type" value="Genomic_DNA"/>
</dbReference>
<keyword evidence="2" id="KW-1185">Reference proteome</keyword>
<accession>A0A8H6ZFV8</accession>